<keyword evidence="3" id="KW-1185">Reference proteome</keyword>
<reference evidence="1" key="1">
    <citation type="submission" date="2022-10" db="EMBL/GenBank/DDBJ databases">
        <authorList>
            <person name="Chen Y."/>
            <person name="Dougan E. K."/>
            <person name="Chan C."/>
            <person name="Rhodes N."/>
            <person name="Thang M."/>
        </authorList>
    </citation>
    <scope>NUCLEOTIDE SEQUENCE</scope>
</reference>
<reference evidence="2 3" key="2">
    <citation type="submission" date="2024-05" db="EMBL/GenBank/DDBJ databases">
        <authorList>
            <person name="Chen Y."/>
            <person name="Shah S."/>
            <person name="Dougan E. K."/>
            <person name="Thang M."/>
            <person name="Chan C."/>
        </authorList>
    </citation>
    <scope>NUCLEOTIDE SEQUENCE [LARGE SCALE GENOMIC DNA]</scope>
</reference>
<dbReference type="EMBL" id="CAMXCT010001633">
    <property type="protein sequence ID" value="CAI3991791.1"/>
    <property type="molecule type" value="Genomic_DNA"/>
</dbReference>
<evidence type="ECO:0000313" key="1">
    <source>
        <dbReference type="EMBL" id="CAI3991791.1"/>
    </source>
</evidence>
<protein>
    <submittedName>
        <fullName evidence="1">Uncharacterized protein</fullName>
    </submittedName>
</protein>
<dbReference type="Gene3D" id="2.60.120.620">
    <property type="entry name" value="q2cbj1_9rhob like domain"/>
    <property type="match status" value="1"/>
</dbReference>
<organism evidence="1">
    <name type="scientific">Cladocopium goreaui</name>
    <dbReference type="NCBI Taxonomy" id="2562237"/>
    <lineage>
        <taxon>Eukaryota</taxon>
        <taxon>Sar</taxon>
        <taxon>Alveolata</taxon>
        <taxon>Dinophyceae</taxon>
        <taxon>Suessiales</taxon>
        <taxon>Symbiodiniaceae</taxon>
        <taxon>Cladocopium</taxon>
    </lineage>
</organism>
<accession>A0A9P1FXH8</accession>
<sequence>MAVAPTSPCVAVPIHASLAAVPFSCVAKHTWRRSTRSTLSGLAPAAPATLTAAVALSSACALRGRHLRRLRRSRERFWQTLDFRSWTTGVQDPKAPLPKVSSCPDISETEVREFEENGVVLLRGVIPEWVPYLKQVTLHQMDHPQVTAVLTSLRTFFSMDYVQAGLFLTNQGYLDFWYSSCIAQLVAKLKGSKEVRLIVDQLNVNPYLPPFTEPEKFHTDVGVISAVAEEKDVVRCWIPLQKAQRHGLGTLEFQLKDRRIRFQDVEEGDVVMFTPTIPHRVLFPPDGETYEQDRCVVIASLHASNGGPHPLEVPEFPRLFPERDESEVQARANKRLYSNLDRYFELWGKPTQLLDEWMQFITYRWE</sequence>
<proteinExistence type="predicted"/>
<dbReference type="AlphaFoldDB" id="A0A9P1FXH8"/>
<dbReference type="EMBL" id="CAMXCT020001633">
    <property type="protein sequence ID" value="CAL1145166.1"/>
    <property type="molecule type" value="Genomic_DNA"/>
</dbReference>
<dbReference type="SUPFAM" id="SSF51197">
    <property type="entry name" value="Clavaminate synthase-like"/>
    <property type="match status" value="1"/>
</dbReference>
<dbReference type="EMBL" id="CAMXCT030001633">
    <property type="protein sequence ID" value="CAL4779103.1"/>
    <property type="molecule type" value="Genomic_DNA"/>
</dbReference>
<dbReference type="OrthoDB" id="445305at2759"/>
<comment type="caution">
    <text evidence="1">The sequence shown here is derived from an EMBL/GenBank/DDBJ whole genome shotgun (WGS) entry which is preliminary data.</text>
</comment>
<evidence type="ECO:0000313" key="2">
    <source>
        <dbReference type="EMBL" id="CAL4779103.1"/>
    </source>
</evidence>
<evidence type="ECO:0000313" key="3">
    <source>
        <dbReference type="Proteomes" id="UP001152797"/>
    </source>
</evidence>
<name>A0A9P1FXH8_9DINO</name>
<gene>
    <name evidence="1" type="ORF">C1SCF055_LOCUS18666</name>
</gene>
<dbReference type="Proteomes" id="UP001152797">
    <property type="component" value="Unassembled WGS sequence"/>
</dbReference>